<reference evidence="1 3" key="1">
    <citation type="submission" date="2016-07" db="EMBL/GenBank/DDBJ databases">
        <title>Characterization of isolates of Eisenbergiella tayi derived from blood cultures, using whole genome sequencing.</title>
        <authorList>
            <person name="Burdz T."/>
            <person name="Wiebe D."/>
            <person name="Huynh C."/>
            <person name="Bernard K."/>
        </authorList>
    </citation>
    <scope>NUCLEOTIDE SEQUENCE [LARGE SCALE GENOMIC DNA]</scope>
    <source>
        <strain evidence="1 3">NML 110608</strain>
    </source>
</reference>
<dbReference type="Proteomes" id="UP000094067">
    <property type="component" value="Unassembled WGS sequence"/>
</dbReference>
<evidence type="ECO:0000313" key="1">
    <source>
        <dbReference type="EMBL" id="ODM07293.1"/>
    </source>
</evidence>
<dbReference type="AlphaFoldDB" id="A0A1E3AEZ6"/>
<keyword evidence="4" id="KW-1185">Reference proteome</keyword>
<gene>
    <name evidence="1" type="ORF">BEI61_03183</name>
    <name evidence="2" type="ORF">BEI63_28505</name>
</gene>
<dbReference type="Proteomes" id="UP000094869">
    <property type="component" value="Unassembled WGS sequence"/>
</dbReference>
<name>A0A1E3AEZ6_9FIRM</name>
<accession>A0A1E3AEZ6</accession>
<sequence length="365" mass="41311">MTKLDFTIPFSGFASTTFINCFTSVYMYLEDMRQEDKGVTRCSQWENGQCSSCGNCATKPHAMQERCFFLFDTICGHSSLRCAYDGVPGEMERLINADDFYDGGAADNIEFLFGFGGYDYQAVTDTAVFMERIAASIDRNKPVIAKLKGNSVPFAVITGYDGDEIICPDFRCAQKSPEPAVTPACIDSLYLIGDRVAPKYTLADGLKRIERVMDYCLREGMWDGYMKKIGTYGPDSLGEDEPEGRKARMKRLAETMWHTFDSHNFAEVFRTYLPGSLNRDAYDSINDVKRLADPAFGESIHTINWRYGYTHDLAWSIIGLDECIDWNDWKSHYYGDMLQVVIGKLKENDGAVLECVRSIIKLLEE</sequence>
<evidence type="ECO:0000313" key="4">
    <source>
        <dbReference type="Proteomes" id="UP000094869"/>
    </source>
</evidence>
<reference evidence="2 4" key="2">
    <citation type="submission" date="2016-08" db="EMBL/GenBank/DDBJ databases">
        <title>Characterization of Isolates of Eisenbergiella tayi Derived from Blood Cultures, Using Whole Genome Sequencing.</title>
        <authorList>
            <person name="Bernier A.-M."/>
            <person name="Burdz T."/>
            <person name="Wiebe D."/>
            <person name="Bernard K."/>
        </authorList>
    </citation>
    <scope>NUCLEOTIDE SEQUENCE [LARGE SCALE GENOMIC DNA]</scope>
    <source>
        <strain evidence="2 4">NML120146</strain>
    </source>
</reference>
<organism evidence="1 3">
    <name type="scientific">Eisenbergiella tayi</name>
    <dbReference type="NCBI Taxonomy" id="1432052"/>
    <lineage>
        <taxon>Bacteria</taxon>
        <taxon>Bacillati</taxon>
        <taxon>Bacillota</taxon>
        <taxon>Clostridia</taxon>
        <taxon>Lachnospirales</taxon>
        <taxon>Lachnospiraceae</taxon>
        <taxon>Eisenbergiella</taxon>
    </lineage>
</organism>
<proteinExistence type="predicted"/>
<protein>
    <submittedName>
        <fullName evidence="1">Uncharacterized protein</fullName>
    </submittedName>
</protein>
<evidence type="ECO:0000313" key="2">
    <source>
        <dbReference type="EMBL" id="ODR45725.1"/>
    </source>
</evidence>
<evidence type="ECO:0000313" key="3">
    <source>
        <dbReference type="Proteomes" id="UP000094067"/>
    </source>
</evidence>
<dbReference type="RefSeq" id="WP_069152973.1">
    <property type="nucleotide sequence ID" value="NZ_DBFYTW010000169.1"/>
</dbReference>
<dbReference type="EMBL" id="MEHD01000051">
    <property type="protein sequence ID" value="ODR45725.1"/>
    <property type="molecule type" value="Genomic_DNA"/>
</dbReference>
<dbReference type="EMBL" id="MCGH01000002">
    <property type="protein sequence ID" value="ODM07293.1"/>
    <property type="molecule type" value="Genomic_DNA"/>
</dbReference>
<comment type="caution">
    <text evidence="1">The sequence shown here is derived from an EMBL/GenBank/DDBJ whole genome shotgun (WGS) entry which is preliminary data.</text>
</comment>